<dbReference type="GO" id="GO:0005654">
    <property type="term" value="C:nucleoplasm"/>
    <property type="evidence" value="ECO:0007669"/>
    <property type="project" value="TreeGrafter"/>
</dbReference>
<evidence type="ECO:0000259" key="8">
    <source>
        <dbReference type="Pfam" id="PF17745"/>
    </source>
</evidence>
<dbReference type="InterPro" id="IPR019024">
    <property type="entry name" value="RNase_H2_suB_wHTH"/>
</dbReference>
<dbReference type="EMBL" id="JACGWK010000011">
    <property type="protein sequence ID" value="KAL0327148.1"/>
    <property type="molecule type" value="Genomic_DNA"/>
</dbReference>
<evidence type="ECO:0000256" key="6">
    <source>
        <dbReference type="SAM" id="MobiDB-lite"/>
    </source>
</evidence>
<dbReference type="CDD" id="cd09270">
    <property type="entry name" value="RNase_H2-B"/>
    <property type="match status" value="1"/>
</dbReference>
<dbReference type="PANTHER" id="PTHR13383">
    <property type="entry name" value="RIBONUCLEASE H2 SUBUNIT B"/>
    <property type="match status" value="1"/>
</dbReference>
<dbReference type="AlphaFoldDB" id="A0AAW2M7T0"/>
<feature type="domain" description="Rnh202 triple barrel" evidence="8">
    <location>
        <begin position="27"/>
        <end position="81"/>
    </location>
</feature>
<proteinExistence type="predicted"/>
<dbReference type="Pfam" id="PF09468">
    <property type="entry name" value="RNase_H2-Ydr279"/>
    <property type="match status" value="1"/>
</dbReference>
<reference evidence="9" key="1">
    <citation type="submission" date="2020-06" db="EMBL/GenBank/DDBJ databases">
        <authorList>
            <person name="Li T."/>
            <person name="Hu X."/>
            <person name="Zhang T."/>
            <person name="Song X."/>
            <person name="Zhang H."/>
            <person name="Dai N."/>
            <person name="Sheng W."/>
            <person name="Hou X."/>
            <person name="Wei L."/>
        </authorList>
    </citation>
    <scope>NUCLEOTIDE SEQUENCE</scope>
    <source>
        <strain evidence="9">G01</strain>
        <tissue evidence="9">Leaf</tissue>
    </source>
</reference>
<dbReference type="PANTHER" id="PTHR13383:SF11">
    <property type="entry name" value="RIBONUCLEASE H2 SUBUNIT B"/>
    <property type="match status" value="1"/>
</dbReference>
<sequence length="322" mass="36919">MAWWEGANETRILIAQDPSTSGKHVGKFLSLRHPRTGNTTCYLYSDGGLQELHWFKQSYGSWFLGDYVCEDGRLYTATPVDPVFILLPIFEEARMKKGNDPGKFRQLDEIIYIHGYPGYQSLSSIAEKTMQVVCDLKEVGSTKFFRLNDLKVLKWLCYKFCDPSESYRPGYENKSLPDLHRKSHNIGKLALSMQNNAYPPRWLMKYIPSKQNFTIILLLIDIVYGTVFDAVSIVGEYLKDEPWVNLLCNKLKLNLQDWTKTGDTDPLPPSTGSDPASFNPVQENNGIDKKVGRNTRQVKKARVEKDSQNIKDMFSRATRRRG</sequence>
<dbReference type="GO" id="GO:0032299">
    <property type="term" value="C:ribonuclease H2 complex"/>
    <property type="evidence" value="ECO:0007669"/>
    <property type="project" value="InterPro"/>
</dbReference>
<dbReference type="FunFam" id="2.20.25.530:FF:000002">
    <property type="entry name" value="Ribonuclease H2 subunit B"/>
    <property type="match status" value="1"/>
</dbReference>
<dbReference type="InterPro" id="IPR040456">
    <property type="entry name" value="RNase_H2_suB"/>
</dbReference>
<reference evidence="9" key="2">
    <citation type="journal article" date="2024" name="Plant">
        <title>Genomic evolution and insights into agronomic trait innovations of Sesamum species.</title>
        <authorList>
            <person name="Miao H."/>
            <person name="Wang L."/>
            <person name="Qu L."/>
            <person name="Liu H."/>
            <person name="Sun Y."/>
            <person name="Le M."/>
            <person name="Wang Q."/>
            <person name="Wei S."/>
            <person name="Zheng Y."/>
            <person name="Lin W."/>
            <person name="Duan Y."/>
            <person name="Cao H."/>
            <person name="Xiong S."/>
            <person name="Wang X."/>
            <person name="Wei L."/>
            <person name="Li C."/>
            <person name="Ma Q."/>
            <person name="Ju M."/>
            <person name="Zhao R."/>
            <person name="Li G."/>
            <person name="Mu C."/>
            <person name="Tian Q."/>
            <person name="Mei H."/>
            <person name="Zhang T."/>
            <person name="Gao T."/>
            <person name="Zhang H."/>
        </authorList>
    </citation>
    <scope>NUCLEOTIDE SEQUENCE</scope>
    <source>
        <strain evidence="9">G01</strain>
    </source>
</reference>
<dbReference type="Gene3D" id="2.20.25.530">
    <property type="match status" value="1"/>
</dbReference>
<accession>A0AAW2M7T0</accession>
<evidence type="ECO:0000256" key="1">
    <source>
        <dbReference type="ARBA" id="ARBA00004123"/>
    </source>
</evidence>
<evidence type="ECO:0000256" key="2">
    <source>
        <dbReference type="ARBA" id="ARBA00019062"/>
    </source>
</evidence>
<feature type="compositionally biased region" description="Polar residues" evidence="6">
    <location>
        <begin position="270"/>
        <end position="285"/>
    </location>
</feature>
<evidence type="ECO:0000256" key="3">
    <source>
        <dbReference type="ARBA" id="ARBA00023242"/>
    </source>
</evidence>
<organism evidence="9">
    <name type="scientific">Sesamum angustifolium</name>
    <dbReference type="NCBI Taxonomy" id="2727405"/>
    <lineage>
        <taxon>Eukaryota</taxon>
        <taxon>Viridiplantae</taxon>
        <taxon>Streptophyta</taxon>
        <taxon>Embryophyta</taxon>
        <taxon>Tracheophyta</taxon>
        <taxon>Spermatophyta</taxon>
        <taxon>Magnoliopsida</taxon>
        <taxon>eudicotyledons</taxon>
        <taxon>Gunneridae</taxon>
        <taxon>Pentapetalae</taxon>
        <taxon>asterids</taxon>
        <taxon>lamiids</taxon>
        <taxon>Lamiales</taxon>
        <taxon>Pedaliaceae</taxon>
        <taxon>Sesamum</taxon>
    </lineage>
</organism>
<evidence type="ECO:0000256" key="4">
    <source>
        <dbReference type="ARBA" id="ARBA00024778"/>
    </source>
</evidence>
<feature type="domain" description="Ribonuclease H2 subunit B wHTH" evidence="7">
    <location>
        <begin position="84"/>
        <end position="159"/>
    </location>
</feature>
<dbReference type="Gene3D" id="1.10.20.120">
    <property type="match status" value="1"/>
</dbReference>
<evidence type="ECO:0000256" key="5">
    <source>
        <dbReference type="ARBA" id="ARBA00033464"/>
    </source>
</evidence>
<comment type="subcellular location">
    <subcellularLocation>
        <location evidence="1">Nucleus</location>
    </subcellularLocation>
</comment>
<name>A0AAW2M7T0_9LAMI</name>
<evidence type="ECO:0000259" key="7">
    <source>
        <dbReference type="Pfam" id="PF09468"/>
    </source>
</evidence>
<dbReference type="Pfam" id="PF17745">
    <property type="entry name" value="Ydr279_N"/>
    <property type="match status" value="1"/>
</dbReference>
<comment type="function">
    <text evidence="4">Non catalytic subunit of RNase H2, an endonuclease that specifically degrades the RNA of RNA:DNA hybrids. Participates in DNA replication, possibly by mediating the removal of lagging-strand Okazaki fragment RNA primers during DNA replication. Mediates the excision of single ribonucleotides from DNA:RNA duplexes.</text>
</comment>
<gene>
    <name evidence="9" type="ORF">Sangu_1792800</name>
</gene>
<evidence type="ECO:0000313" key="9">
    <source>
        <dbReference type="EMBL" id="KAL0327148.1"/>
    </source>
</evidence>
<dbReference type="GO" id="GO:0006401">
    <property type="term" value="P:RNA catabolic process"/>
    <property type="evidence" value="ECO:0007669"/>
    <property type="project" value="TreeGrafter"/>
</dbReference>
<protein>
    <recommendedName>
        <fullName evidence="2">Ribonuclease H2 subunit B</fullName>
    </recommendedName>
    <alternativeName>
        <fullName evidence="5">Ribonuclease HI subunit B</fullName>
    </alternativeName>
</protein>
<feature type="region of interest" description="Disordered" evidence="6">
    <location>
        <begin position="262"/>
        <end position="322"/>
    </location>
</feature>
<comment type="caution">
    <text evidence="9">The sequence shown here is derived from an EMBL/GenBank/DDBJ whole genome shotgun (WGS) entry which is preliminary data.</text>
</comment>
<dbReference type="InterPro" id="IPR041195">
    <property type="entry name" value="Rnh202_N"/>
</dbReference>
<keyword evidence="3" id="KW-0539">Nucleus</keyword>